<evidence type="ECO:0000313" key="2">
    <source>
        <dbReference type="Proteomes" id="UP001732700"/>
    </source>
</evidence>
<organism evidence="1 2">
    <name type="scientific">Avena sativa</name>
    <name type="common">Oat</name>
    <dbReference type="NCBI Taxonomy" id="4498"/>
    <lineage>
        <taxon>Eukaryota</taxon>
        <taxon>Viridiplantae</taxon>
        <taxon>Streptophyta</taxon>
        <taxon>Embryophyta</taxon>
        <taxon>Tracheophyta</taxon>
        <taxon>Spermatophyta</taxon>
        <taxon>Magnoliopsida</taxon>
        <taxon>Liliopsida</taxon>
        <taxon>Poales</taxon>
        <taxon>Poaceae</taxon>
        <taxon>BOP clade</taxon>
        <taxon>Pooideae</taxon>
        <taxon>Poodae</taxon>
        <taxon>Poeae</taxon>
        <taxon>Poeae Chloroplast Group 1 (Aveneae type)</taxon>
        <taxon>Aveninae</taxon>
        <taxon>Avena</taxon>
    </lineage>
</organism>
<name>A0ACD5YE52_AVESA</name>
<reference evidence="1" key="2">
    <citation type="submission" date="2025-09" db="UniProtKB">
        <authorList>
            <consortium name="EnsemblPlants"/>
        </authorList>
    </citation>
    <scope>IDENTIFICATION</scope>
</reference>
<protein>
    <submittedName>
        <fullName evidence="1">Uncharacterized protein</fullName>
    </submittedName>
</protein>
<accession>A0ACD5YE52</accession>
<keyword evidence="2" id="KW-1185">Reference proteome</keyword>
<proteinExistence type="predicted"/>
<evidence type="ECO:0000313" key="1">
    <source>
        <dbReference type="EnsemblPlants" id="AVESA.00010b.r2.5DG0959790.1.CDS"/>
    </source>
</evidence>
<reference evidence="1" key="1">
    <citation type="submission" date="2021-05" db="EMBL/GenBank/DDBJ databases">
        <authorList>
            <person name="Scholz U."/>
            <person name="Mascher M."/>
            <person name="Fiebig A."/>
        </authorList>
    </citation>
    <scope>NUCLEOTIDE SEQUENCE [LARGE SCALE GENOMIC DNA]</scope>
</reference>
<dbReference type="EnsemblPlants" id="AVESA.00010b.r2.5DG0959790.1">
    <property type="protein sequence ID" value="AVESA.00010b.r2.5DG0959790.1.CDS"/>
    <property type="gene ID" value="AVESA.00010b.r2.5DG0959790"/>
</dbReference>
<dbReference type="Proteomes" id="UP001732700">
    <property type="component" value="Chromosome 5D"/>
</dbReference>
<sequence>MDFEEISPEHPGSEECIINGIPRDLIEQIFLKLPVSSLLWCLGVCKQWRKIIRCPQFVTAHLQCAPCCTLLFAPHQSGFNRLHPSDAILFDEALSPSAWAVPVIGPDDILCGSCNGLLCLYTDTSTIKIANLATGACLHLEKPVKNLKGDHFSFYSFGFNPVTKEYKIAHFLRDRRPYTAGRFRAIQVYTLGDQEWELVRTPEYLSLKFEKHLVVVNLGGKMYWLTEDRASSWHHAVMSFDFSEKTFALIHLPTVDLEDYAIDCPRRYWITEIDGKVCVATAQTNGYLPRVLIGKLQMWTLNGKLEQRWTQKYNIQLPSYSIRALPFFHEDKIVIHSSNGNLCSYKVPGQNFEIELSKSVKLLHLSHHIDNNIRFHIYVRSLVPLNVYRNGAIVSRPNRKEGWNSNKWQALEHVLCKREEICNSVHQLVPEVLALCEKINHILQSLPNEAVLQPIEVEVNHMLQHLPICPDQHPKPLRRLNWVGQSQDMEKLTALLDRIKCIVKIISQVKDDIRTKQRSYTINQELTLEGATLLQRLATAVCEANSQGLAGGQLDI</sequence>